<dbReference type="AlphaFoldDB" id="A0A811VIG5"/>
<sequence length="99" mass="11255">RRGLGIDFNALLCLCQCVYSSPAATYSCKQTECMHRKSQRAPALQIFFTPLLLDKTCNIAHYCRCVGTVILLPRPLRAKLGLKQRDYKRCIRLYTSVAT</sequence>
<feature type="signal peptide" evidence="1">
    <location>
        <begin position="1"/>
        <end position="20"/>
    </location>
</feature>
<name>A0A811VIG5_CERCA</name>
<dbReference type="EMBL" id="CAJHJT010000056">
    <property type="protein sequence ID" value="CAD7014891.1"/>
    <property type="molecule type" value="Genomic_DNA"/>
</dbReference>
<keyword evidence="1" id="KW-0732">Signal</keyword>
<feature type="chain" id="PRO_5032559496" evidence="1">
    <location>
        <begin position="21"/>
        <end position="99"/>
    </location>
</feature>
<accession>A0A811VIG5</accession>
<feature type="non-terminal residue" evidence="2">
    <location>
        <position position="1"/>
    </location>
</feature>
<evidence type="ECO:0000313" key="3">
    <source>
        <dbReference type="Proteomes" id="UP000606786"/>
    </source>
</evidence>
<proteinExistence type="predicted"/>
<keyword evidence="3" id="KW-1185">Reference proteome</keyword>
<dbReference type="Proteomes" id="UP000606786">
    <property type="component" value="Unassembled WGS sequence"/>
</dbReference>
<protein>
    <submittedName>
        <fullName evidence="2">(Mediterranean fruit fly) hypothetical protein</fullName>
    </submittedName>
</protein>
<evidence type="ECO:0000313" key="2">
    <source>
        <dbReference type="EMBL" id="CAD7014891.1"/>
    </source>
</evidence>
<reference evidence="2" key="1">
    <citation type="submission" date="2020-11" db="EMBL/GenBank/DDBJ databases">
        <authorList>
            <person name="Whitehead M."/>
        </authorList>
    </citation>
    <scope>NUCLEOTIDE SEQUENCE</scope>
    <source>
        <strain evidence="2">EGII</strain>
    </source>
</reference>
<organism evidence="2 3">
    <name type="scientific">Ceratitis capitata</name>
    <name type="common">Mediterranean fruit fly</name>
    <name type="synonym">Tephritis capitata</name>
    <dbReference type="NCBI Taxonomy" id="7213"/>
    <lineage>
        <taxon>Eukaryota</taxon>
        <taxon>Metazoa</taxon>
        <taxon>Ecdysozoa</taxon>
        <taxon>Arthropoda</taxon>
        <taxon>Hexapoda</taxon>
        <taxon>Insecta</taxon>
        <taxon>Pterygota</taxon>
        <taxon>Neoptera</taxon>
        <taxon>Endopterygota</taxon>
        <taxon>Diptera</taxon>
        <taxon>Brachycera</taxon>
        <taxon>Muscomorpha</taxon>
        <taxon>Tephritoidea</taxon>
        <taxon>Tephritidae</taxon>
        <taxon>Ceratitis</taxon>
        <taxon>Ceratitis</taxon>
    </lineage>
</organism>
<evidence type="ECO:0000256" key="1">
    <source>
        <dbReference type="SAM" id="SignalP"/>
    </source>
</evidence>
<gene>
    <name evidence="2" type="ORF">CCAP1982_LOCUS22855</name>
</gene>
<comment type="caution">
    <text evidence="2">The sequence shown here is derived from an EMBL/GenBank/DDBJ whole genome shotgun (WGS) entry which is preliminary data.</text>
</comment>